<feature type="compositionally biased region" description="Acidic residues" evidence="1">
    <location>
        <begin position="239"/>
        <end position="250"/>
    </location>
</feature>
<protein>
    <recommendedName>
        <fullName evidence="2">DUF1308 domain-containing protein</fullName>
    </recommendedName>
</protein>
<feature type="domain" description="DUF1308" evidence="2">
    <location>
        <begin position="349"/>
        <end position="450"/>
    </location>
</feature>
<evidence type="ECO:0000256" key="1">
    <source>
        <dbReference type="SAM" id="MobiDB-lite"/>
    </source>
</evidence>
<feature type="region of interest" description="Disordered" evidence="1">
    <location>
        <begin position="91"/>
        <end position="142"/>
    </location>
</feature>
<dbReference type="PANTHER" id="PTHR13379">
    <property type="entry name" value="UNCHARACTERIZED DUF1308"/>
    <property type="match status" value="1"/>
</dbReference>
<comment type="caution">
    <text evidence="3">The sequence shown here is derived from an EMBL/GenBank/DDBJ whole genome shotgun (WGS) entry which is preliminary data.</text>
</comment>
<feature type="region of interest" description="Disordered" evidence="1">
    <location>
        <begin position="237"/>
        <end position="264"/>
    </location>
</feature>
<dbReference type="AlphaFoldDB" id="A0A4V6DXM4"/>
<dbReference type="EMBL" id="PTQR01000016">
    <property type="protein sequence ID" value="TKX26102.1"/>
    <property type="molecule type" value="Genomic_DNA"/>
</dbReference>
<dbReference type="InterPro" id="IPR010733">
    <property type="entry name" value="DUF1308"/>
</dbReference>
<dbReference type="PANTHER" id="PTHR13379:SF0">
    <property type="entry name" value="UPF0415 PROTEIN C7ORF25"/>
    <property type="match status" value="1"/>
</dbReference>
<evidence type="ECO:0000313" key="4">
    <source>
        <dbReference type="Proteomes" id="UP000308133"/>
    </source>
</evidence>
<name>A0A4V6DXM4_9PEZI</name>
<dbReference type="Pfam" id="PF07000">
    <property type="entry name" value="DUF1308"/>
    <property type="match status" value="1"/>
</dbReference>
<gene>
    <name evidence="3" type="ORF">C1H76_1628</name>
</gene>
<accession>A0A4V6DXM4</accession>
<evidence type="ECO:0000259" key="2">
    <source>
        <dbReference type="Pfam" id="PF07000"/>
    </source>
</evidence>
<organism evidence="3 4">
    <name type="scientific">Elsinoe australis</name>
    <dbReference type="NCBI Taxonomy" id="40998"/>
    <lineage>
        <taxon>Eukaryota</taxon>
        <taxon>Fungi</taxon>
        <taxon>Dikarya</taxon>
        <taxon>Ascomycota</taxon>
        <taxon>Pezizomycotina</taxon>
        <taxon>Dothideomycetes</taxon>
        <taxon>Dothideomycetidae</taxon>
        <taxon>Myriangiales</taxon>
        <taxon>Elsinoaceae</taxon>
        <taxon>Elsinoe</taxon>
    </lineage>
</organism>
<feature type="compositionally biased region" description="Basic and acidic residues" evidence="1">
    <location>
        <begin position="91"/>
        <end position="116"/>
    </location>
</feature>
<dbReference type="Proteomes" id="UP000308133">
    <property type="component" value="Unassembled WGS sequence"/>
</dbReference>
<reference evidence="3 4" key="1">
    <citation type="submission" date="2018-02" db="EMBL/GenBank/DDBJ databases">
        <title>Draft genome sequences of Elsinoe sp., causing black scab on jojoba.</title>
        <authorList>
            <person name="Stodart B."/>
            <person name="Jeffress S."/>
            <person name="Ash G."/>
            <person name="Arun Chinnappa K."/>
        </authorList>
    </citation>
    <scope>NUCLEOTIDE SEQUENCE [LARGE SCALE GENOMIC DNA]</scope>
    <source>
        <strain evidence="3 4">Hillstone_2</strain>
    </source>
</reference>
<sequence>MNLPIRTNGPEQEASTRSPTLNGTIAAQSHPLSFLQGSGSAEVLLARCQGLWNEIETFREQLKRRHREQTVEMSHYRGVVRSELKNLERLAGKQREAREQREAEKQAQKGGDEANGHAKGPVSTDGDHAGQLSDESEDELPNQQIASSNLPFLESVWNSAKASSGLIAMQKRFYYGEDVDRKTVPRGVKFRRRRGPQSHLVKTGKALVDVVAADGLEWIKVSLVTNHRMIMDKAREGWVEDSSDEDDSDEENIKSPADDPDGDIPIVKMGEAMLQASKEVRIRTKYPTVRMILPKVVEGELPQIDKIINRLRTKGIVVECNPQAVASRSLESVLERMITDPYANFTPTLNIDCTILLGLVSDFSHSEVESEPWFHRALKRQVEIEDKEALLPNSLYPAIVGRKLVCTAEAAKRMGEIVDTIGTPGEKVRTGLFMGSVDETEYSEEVRQERRARLAECSKFDVPQDLRLPITIVDKDDVDASGLPAVAPKVKETLTAINQSVFMYGWSTGYTTITSNRTVVKGIENVLDKHAENEHDWPRIWLCPTARSLVGKEKGRRE</sequence>
<proteinExistence type="predicted"/>
<evidence type="ECO:0000313" key="3">
    <source>
        <dbReference type="EMBL" id="TKX26102.1"/>
    </source>
</evidence>